<dbReference type="Proteomes" id="UP000790787">
    <property type="component" value="Chromosome 14"/>
</dbReference>
<organism evidence="1 2">
    <name type="scientific">Nicotiana tabacum</name>
    <name type="common">Common tobacco</name>
    <dbReference type="NCBI Taxonomy" id="4097"/>
    <lineage>
        <taxon>Eukaryota</taxon>
        <taxon>Viridiplantae</taxon>
        <taxon>Streptophyta</taxon>
        <taxon>Embryophyta</taxon>
        <taxon>Tracheophyta</taxon>
        <taxon>Spermatophyta</taxon>
        <taxon>Magnoliopsida</taxon>
        <taxon>eudicotyledons</taxon>
        <taxon>Gunneridae</taxon>
        <taxon>Pentapetalae</taxon>
        <taxon>asterids</taxon>
        <taxon>lamiids</taxon>
        <taxon>Solanales</taxon>
        <taxon>Solanaceae</taxon>
        <taxon>Nicotianoideae</taxon>
        <taxon>Nicotianeae</taxon>
        <taxon>Nicotiana</taxon>
    </lineage>
</organism>
<reference evidence="1" key="1">
    <citation type="journal article" date="2014" name="Nat. Commun.">
        <title>The tobacco genome sequence and its comparison with those of tomato and potato.</title>
        <authorList>
            <person name="Sierro N."/>
            <person name="Battey J.N."/>
            <person name="Ouadi S."/>
            <person name="Bakaher N."/>
            <person name="Bovet L."/>
            <person name="Willig A."/>
            <person name="Goepfert S."/>
            <person name="Peitsch M.C."/>
            <person name="Ivanov N.V."/>
        </authorList>
    </citation>
    <scope>NUCLEOTIDE SEQUENCE [LARGE SCALE GENOMIC DNA]</scope>
</reference>
<proteinExistence type="predicted"/>
<gene>
    <name evidence="2" type="primary">LOC142168849</name>
</gene>
<evidence type="ECO:0000313" key="1">
    <source>
        <dbReference type="Proteomes" id="UP000790787"/>
    </source>
</evidence>
<reference evidence="2" key="2">
    <citation type="submission" date="2025-08" db="UniProtKB">
        <authorList>
            <consortium name="RefSeq"/>
        </authorList>
    </citation>
    <scope>IDENTIFICATION</scope>
    <source>
        <tissue evidence="2">Leaf</tissue>
    </source>
</reference>
<sequence length="195" mass="22877">MEREQLHNLEKWSMIEDQEMQQKSKAHWIRLGDSNAKYFTTIVKEREQRKQIKELTSMFGTKLTDSQSIKEEIVDFYKGLMGSAAKILPAINKHTMRKGPTLSHRQKLDLCIEVTEQEIIAKILASRMQPMISDIIYQAHADFISERKIADNIILAHELVKSYTRKQVSPRCMIKIDLQKAYDSVERPFLEQFMF</sequence>
<protein>
    <submittedName>
        <fullName evidence="2">Uncharacterized protein LOC142168849</fullName>
    </submittedName>
</protein>
<accession>A0AC58SMA8</accession>
<dbReference type="RefSeq" id="XP_075086116.1">
    <property type="nucleotide sequence ID" value="XM_075230015.1"/>
</dbReference>
<keyword evidence="1" id="KW-1185">Reference proteome</keyword>
<evidence type="ECO:0000313" key="2">
    <source>
        <dbReference type="RefSeq" id="XP_075086116.1"/>
    </source>
</evidence>
<name>A0AC58SMA8_TOBAC</name>